<comment type="function">
    <text evidence="6">Bidirectionally degrades single-stranded DNA into large acid-insoluble oligonucleotides, which are then degraded further into small acid-soluble oligonucleotides.</text>
</comment>
<evidence type="ECO:0000256" key="3">
    <source>
        <dbReference type="ARBA" id="ARBA00022722"/>
    </source>
</evidence>
<comment type="similarity">
    <text evidence="1 6">Belongs to the XseB family.</text>
</comment>
<dbReference type="HAMAP" id="MF_00337">
    <property type="entry name" value="Exonuc_7_S"/>
    <property type="match status" value="1"/>
</dbReference>
<dbReference type="NCBIfam" id="NF002140">
    <property type="entry name" value="PRK00977.1-4"/>
    <property type="match status" value="1"/>
</dbReference>
<dbReference type="Pfam" id="PF02609">
    <property type="entry name" value="Exonuc_VII_S"/>
    <property type="match status" value="1"/>
</dbReference>
<sequence length="99" mass="10948">MAATKKKVSAGKNEPRNALPEPPPENKVNFEQSLAELERLVAHMEQGDLTLEETLENFERGIQLSKTCQKAIDEAEQRVRILTEKEGSPETEPFGDGAG</sequence>
<dbReference type="GO" id="GO:0005829">
    <property type="term" value="C:cytosol"/>
    <property type="evidence" value="ECO:0007669"/>
    <property type="project" value="TreeGrafter"/>
</dbReference>
<dbReference type="PANTHER" id="PTHR34137">
    <property type="entry name" value="EXODEOXYRIBONUCLEASE 7 SMALL SUBUNIT"/>
    <property type="match status" value="1"/>
</dbReference>
<dbReference type="AlphaFoldDB" id="A0A450TUJ1"/>
<dbReference type="GO" id="GO:0008855">
    <property type="term" value="F:exodeoxyribonuclease VII activity"/>
    <property type="evidence" value="ECO:0007669"/>
    <property type="project" value="UniProtKB-UniRule"/>
</dbReference>
<name>A0A450TUJ1_9GAMM</name>
<keyword evidence="4 6" id="KW-0378">Hydrolase</keyword>
<dbReference type="InterPro" id="IPR037004">
    <property type="entry name" value="Exonuc_VII_ssu_sf"/>
</dbReference>
<organism evidence="8">
    <name type="scientific">Candidatus Kentrum sp. FM</name>
    <dbReference type="NCBI Taxonomy" id="2126340"/>
    <lineage>
        <taxon>Bacteria</taxon>
        <taxon>Pseudomonadati</taxon>
        <taxon>Pseudomonadota</taxon>
        <taxon>Gammaproteobacteria</taxon>
        <taxon>Candidatus Kentrum</taxon>
    </lineage>
</organism>
<gene>
    <name evidence="6" type="primary">xseB</name>
    <name evidence="8" type="ORF">BECKFM1743C_GA0114222_106612</name>
</gene>
<evidence type="ECO:0000256" key="6">
    <source>
        <dbReference type="HAMAP-Rule" id="MF_00337"/>
    </source>
</evidence>
<evidence type="ECO:0000256" key="2">
    <source>
        <dbReference type="ARBA" id="ARBA00022490"/>
    </source>
</evidence>
<dbReference type="Gene3D" id="1.10.287.1040">
    <property type="entry name" value="Exonuclease VII, small subunit"/>
    <property type="match status" value="1"/>
</dbReference>
<accession>A0A450TUJ1</accession>
<comment type="subunit">
    <text evidence="6">Heterooligomer composed of large and small subunits.</text>
</comment>
<keyword evidence="2 6" id="KW-0963">Cytoplasm</keyword>
<feature type="region of interest" description="Disordered" evidence="7">
    <location>
        <begin position="1"/>
        <end position="27"/>
    </location>
</feature>
<evidence type="ECO:0000256" key="4">
    <source>
        <dbReference type="ARBA" id="ARBA00022801"/>
    </source>
</evidence>
<evidence type="ECO:0000256" key="7">
    <source>
        <dbReference type="SAM" id="MobiDB-lite"/>
    </source>
</evidence>
<keyword evidence="3 6" id="KW-0540">Nuclease</keyword>
<dbReference type="SUPFAM" id="SSF116842">
    <property type="entry name" value="XseB-like"/>
    <property type="match status" value="1"/>
</dbReference>
<evidence type="ECO:0000256" key="1">
    <source>
        <dbReference type="ARBA" id="ARBA00009998"/>
    </source>
</evidence>
<keyword evidence="5 6" id="KW-0269">Exonuclease</keyword>
<dbReference type="GO" id="GO:0006308">
    <property type="term" value="P:DNA catabolic process"/>
    <property type="evidence" value="ECO:0007669"/>
    <property type="project" value="UniProtKB-UniRule"/>
</dbReference>
<comment type="catalytic activity">
    <reaction evidence="6">
        <text>Exonucleolytic cleavage in either 5'- to 3'- or 3'- to 5'-direction to yield nucleoside 5'-phosphates.</text>
        <dbReference type="EC" id="3.1.11.6"/>
    </reaction>
</comment>
<dbReference type="EC" id="3.1.11.6" evidence="6"/>
<dbReference type="InterPro" id="IPR003761">
    <property type="entry name" value="Exonuc_VII_S"/>
</dbReference>
<evidence type="ECO:0000313" key="8">
    <source>
        <dbReference type="EMBL" id="VFJ72605.1"/>
    </source>
</evidence>
<evidence type="ECO:0000256" key="5">
    <source>
        <dbReference type="ARBA" id="ARBA00022839"/>
    </source>
</evidence>
<protein>
    <recommendedName>
        <fullName evidence="6">Exodeoxyribonuclease 7 small subunit</fullName>
        <ecNumber evidence="6">3.1.11.6</ecNumber>
    </recommendedName>
    <alternativeName>
        <fullName evidence="6">Exodeoxyribonuclease VII small subunit</fullName>
        <shortName evidence="6">Exonuclease VII small subunit</shortName>
    </alternativeName>
</protein>
<reference evidence="8" key="1">
    <citation type="submission" date="2019-02" db="EMBL/GenBank/DDBJ databases">
        <authorList>
            <person name="Gruber-Vodicka R. H."/>
            <person name="Seah K. B. B."/>
        </authorList>
    </citation>
    <scope>NUCLEOTIDE SEQUENCE</scope>
    <source>
        <strain evidence="8">BECK_BZ165</strain>
    </source>
</reference>
<comment type="subcellular location">
    <subcellularLocation>
        <location evidence="6">Cytoplasm</location>
    </subcellularLocation>
</comment>
<proteinExistence type="inferred from homology"/>
<dbReference type="GO" id="GO:0009318">
    <property type="term" value="C:exodeoxyribonuclease VII complex"/>
    <property type="evidence" value="ECO:0007669"/>
    <property type="project" value="UniProtKB-UniRule"/>
</dbReference>
<dbReference type="NCBIfam" id="TIGR01280">
    <property type="entry name" value="xseB"/>
    <property type="match status" value="1"/>
</dbReference>
<dbReference type="PANTHER" id="PTHR34137:SF1">
    <property type="entry name" value="EXODEOXYRIBONUCLEASE 7 SMALL SUBUNIT"/>
    <property type="match status" value="1"/>
</dbReference>
<dbReference type="EMBL" id="CAADFA010000661">
    <property type="protein sequence ID" value="VFJ72605.1"/>
    <property type="molecule type" value="Genomic_DNA"/>
</dbReference>